<reference evidence="10" key="1">
    <citation type="journal article" date="2019" name="Int. J. Syst. Evol. Microbiol.">
        <title>The Global Catalogue of Microorganisms (GCM) 10K type strain sequencing project: providing services to taxonomists for standard genome sequencing and annotation.</title>
        <authorList>
            <consortium name="The Broad Institute Genomics Platform"/>
            <consortium name="The Broad Institute Genome Sequencing Center for Infectious Disease"/>
            <person name="Wu L."/>
            <person name="Ma J."/>
        </authorList>
    </citation>
    <scope>NUCLEOTIDE SEQUENCE [LARGE SCALE GENOMIC DNA]</scope>
    <source>
        <strain evidence="10">CGMCC 4.1641</strain>
    </source>
</reference>
<feature type="region of interest" description="Disordered" evidence="7">
    <location>
        <begin position="1"/>
        <end position="25"/>
    </location>
</feature>
<keyword evidence="3" id="KW-0479">Metal-binding</keyword>
<comment type="cofactor">
    <cofactor evidence="1">
        <name>Fe(2+)</name>
        <dbReference type="ChEBI" id="CHEBI:29033"/>
    </cofactor>
</comment>
<evidence type="ECO:0000256" key="6">
    <source>
        <dbReference type="ARBA" id="ARBA00023033"/>
    </source>
</evidence>
<dbReference type="EMBL" id="JBHSKJ010000005">
    <property type="protein sequence ID" value="MFC5145153.1"/>
    <property type="molecule type" value="Genomic_DNA"/>
</dbReference>
<evidence type="ECO:0000256" key="4">
    <source>
        <dbReference type="ARBA" id="ARBA00023002"/>
    </source>
</evidence>
<feature type="domain" description="Biopterin-dependent aromatic amino acid hydroxylase family profile" evidence="8">
    <location>
        <begin position="1"/>
        <end position="307"/>
    </location>
</feature>
<gene>
    <name evidence="9" type="ORF">ACFPP6_10775</name>
</gene>
<dbReference type="InterPro" id="IPR019774">
    <property type="entry name" value="Aromatic-AA_hydroxylase_C"/>
</dbReference>
<keyword evidence="6" id="KW-0503">Monooxygenase</keyword>
<evidence type="ECO:0000313" key="10">
    <source>
        <dbReference type="Proteomes" id="UP001596222"/>
    </source>
</evidence>
<dbReference type="PRINTS" id="PR00372">
    <property type="entry name" value="FYWHYDRXLASE"/>
</dbReference>
<evidence type="ECO:0000256" key="5">
    <source>
        <dbReference type="ARBA" id="ARBA00023004"/>
    </source>
</evidence>
<dbReference type="PANTHER" id="PTHR11473:SF24">
    <property type="entry name" value="PHENYLALANINE-4-HYDROXYLASE"/>
    <property type="match status" value="1"/>
</dbReference>
<comment type="caution">
    <text evidence="9">The sequence shown here is derived from an EMBL/GenBank/DDBJ whole genome shotgun (WGS) entry which is preliminary data.</text>
</comment>
<dbReference type="SUPFAM" id="SSF56534">
    <property type="entry name" value="Aromatic aminoacid monoxygenases, catalytic and oligomerization domains"/>
    <property type="match status" value="1"/>
</dbReference>
<dbReference type="InterPro" id="IPR036329">
    <property type="entry name" value="Aro-AA_hydroxylase_C_sf"/>
</dbReference>
<comment type="similarity">
    <text evidence="2">Belongs to the biopterin-dependent aromatic amino acid hydroxylase family.</text>
</comment>
<evidence type="ECO:0000259" key="8">
    <source>
        <dbReference type="PROSITE" id="PS51410"/>
    </source>
</evidence>
<dbReference type="InterPro" id="IPR001273">
    <property type="entry name" value="ArAA_hydroxylase"/>
</dbReference>
<dbReference type="PROSITE" id="PS51410">
    <property type="entry name" value="BH4_AAA_HYDROXYL_2"/>
    <property type="match status" value="1"/>
</dbReference>
<name>A0ABV9ZY28_9ACTN</name>
<evidence type="ECO:0000256" key="3">
    <source>
        <dbReference type="ARBA" id="ARBA00022723"/>
    </source>
</evidence>
<dbReference type="RefSeq" id="WP_382039561.1">
    <property type="nucleotide sequence ID" value="NZ_JBHSKJ010000005.1"/>
</dbReference>
<accession>A0ABV9ZY28</accession>
<keyword evidence="5" id="KW-0408">Iron</keyword>
<protein>
    <submittedName>
        <fullName evidence="9">Phenylalanine 4-monooxygenase</fullName>
    </submittedName>
</protein>
<evidence type="ECO:0000256" key="7">
    <source>
        <dbReference type="SAM" id="MobiDB-lite"/>
    </source>
</evidence>
<proteinExistence type="inferred from homology"/>
<dbReference type="PANTHER" id="PTHR11473">
    <property type="entry name" value="AROMATIC AMINO ACID HYDROXYLASE"/>
    <property type="match status" value="1"/>
</dbReference>
<sequence length="307" mass="33389">MSQLWSRTPVTPGGRLGPAAQHPGRCDSRYLQRRKTLVELARGHRVGDPSPTVDYTEDEHATWRTVHGALGRAHRAHACREVLDAAEAAPVPADHVPQHAEVGARLKPLTGFEFTLAGGFVENRRFLGSMERGYFHAVQFVRHPSVPLYTPEPDVIHDVFGHGIHLASPGFAELYRMFGRTATRLTTPEALDVISRVYWFTLEFGVMGEKGAEAGAGAGSGSGGVKAYGAALLSSYGELERLGSCEVRELDVRAMVATPYRVSGYQPVLFGARGMNHLADTLAGFLEDFDDDTADRLGLRPVPGDRS</sequence>
<keyword evidence="10" id="KW-1185">Reference proteome</keyword>
<evidence type="ECO:0000313" key="9">
    <source>
        <dbReference type="EMBL" id="MFC5145153.1"/>
    </source>
</evidence>
<evidence type="ECO:0000256" key="1">
    <source>
        <dbReference type="ARBA" id="ARBA00001954"/>
    </source>
</evidence>
<dbReference type="Proteomes" id="UP001596222">
    <property type="component" value="Unassembled WGS sequence"/>
</dbReference>
<keyword evidence="4" id="KW-0560">Oxidoreductase</keyword>
<dbReference type="Pfam" id="PF00351">
    <property type="entry name" value="Biopterin_H"/>
    <property type="match status" value="1"/>
</dbReference>
<dbReference type="InterPro" id="IPR036951">
    <property type="entry name" value="ArAA_hydroxylase_sf"/>
</dbReference>
<organism evidence="9 10">
    <name type="scientific">Streptomyces aureoversilis</name>
    <dbReference type="NCBI Taxonomy" id="67277"/>
    <lineage>
        <taxon>Bacteria</taxon>
        <taxon>Bacillati</taxon>
        <taxon>Actinomycetota</taxon>
        <taxon>Actinomycetes</taxon>
        <taxon>Kitasatosporales</taxon>
        <taxon>Streptomycetaceae</taxon>
        <taxon>Streptomyces</taxon>
    </lineage>
</organism>
<evidence type="ECO:0000256" key="2">
    <source>
        <dbReference type="ARBA" id="ARBA00009712"/>
    </source>
</evidence>
<dbReference type="Gene3D" id="1.10.800.10">
    <property type="entry name" value="Aromatic amino acid hydroxylase"/>
    <property type="match status" value="1"/>
</dbReference>